<protein>
    <submittedName>
        <fullName evidence="8">PTS cellobiose transporter subunit IIA</fullName>
    </submittedName>
</protein>
<name>A0A6N4TLD4_9FIRM</name>
<dbReference type="RefSeq" id="WP_115716617.1">
    <property type="nucleotide sequence ID" value="NZ_AP019695.1"/>
</dbReference>
<dbReference type="Pfam" id="PF02255">
    <property type="entry name" value="PTS_IIA"/>
    <property type="match status" value="1"/>
</dbReference>
<evidence type="ECO:0000313" key="9">
    <source>
        <dbReference type="Proteomes" id="UP000464754"/>
    </source>
</evidence>
<evidence type="ECO:0000256" key="5">
    <source>
        <dbReference type="PIRSR" id="PIRSR000699-1"/>
    </source>
</evidence>
<dbReference type="Gene3D" id="1.20.58.80">
    <property type="entry name" value="Phosphotransferase system, lactose/cellobiose-type IIA subunit"/>
    <property type="match status" value="1"/>
</dbReference>
<dbReference type="AlphaFoldDB" id="A0A6N4TLD4"/>
<dbReference type="PANTHER" id="PTHR34382">
    <property type="entry name" value="PTS SYSTEM N,N'-DIACETYLCHITOBIOSE-SPECIFIC EIIA COMPONENT"/>
    <property type="match status" value="1"/>
</dbReference>
<feature type="binding site" evidence="6">
    <location>
        <position position="79"/>
    </location>
    <ligand>
        <name>Mg(2+)</name>
        <dbReference type="ChEBI" id="CHEBI:18420"/>
        <note>ligand shared between all trimeric partners</note>
    </ligand>
</feature>
<keyword evidence="6" id="KW-0460">Magnesium</keyword>
<evidence type="ECO:0000256" key="7">
    <source>
        <dbReference type="PROSITE-ProRule" id="PRU00418"/>
    </source>
</evidence>
<feature type="active site" description="Tele-phosphohistidine intermediate" evidence="5">
    <location>
        <position position="76"/>
    </location>
</feature>
<evidence type="ECO:0000313" key="8">
    <source>
        <dbReference type="EMBL" id="BBK22882.1"/>
    </source>
</evidence>
<dbReference type="GO" id="GO:0009401">
    <property type="term" value="P:phosphoenolpyruvate-dependent sugar phosphotransferase system"/>
    <property type="evidence" value="ECO:0007669"/>
    <property type="project" value="UniProtKB-KW"/>
</dbReference>
<dbReference type="PIRSF" id="PIRSF000699">
    <property type="entry name" value="PTS_IILac_III"/>
    <property type="match status" value="1"/>
</dbReference>
<dbReference type="InterPro" id="IPR036542">
    <property type="entry name" value="PTS_IIA_lac/cel_sf"/>
</dbReference>
<keyword evidence="3" id="KW-0808">Transferase</keyword>
<dbReference type="SUPFAM" id="SSF46973">
    <property type="entry name" value="Enzyme IIa from lactose specific PTS, IIa-lac"/>
    <property type="match status" value="1"/>
</dbReference>
<feature type="modified residue" description="Phosphohistidine; by HPr" evidence="7">
    <location>
        <position position="76"/>
    </location>
</feature>
<keyword evidence="4" id="KW-0598">Phosphotransferase system</keyword>
<keyword evidence="6" id="KW-0479">Metal-binding</keyword>
<keyword evidence="2" id="KW-0762">Sugar transport</keyword>
<dbReference type="CDD" id="cd00215">
    <property type="entry name" value="PTS_IIA_lac"/>
    <property type="match status" value="1"/>
</dbReference>
<evidence type="ECO:0000256" key="2">
    <source>
        <dbReference type="ARBA" id="ARBA00022597"/>
    </source>
</evidence>
<dbReference type="InterPro" id="IPR003188">
    <property type="entry name" value="PTS_IIA_lac/cel"/>
</dbReference>
<reference evidence="9" key="1">
    <citation type="submission" date="2019-05" db="EMBL/GenBank/DDBJ databases">
        <title>Complete genome sequencing of Absiella argi strain JCM 30884.</title>
        <authorList>
            <person name="Sakamoto M."/>
            <person name="Murakami T."/>
            <person name="Mori H."/>
        </authorList>
    </citation>
    <scope>NUCLEOTIDE SEQUENCE [LARGE SCALE GENOMIC DNA]</scope>
    <source>
        <strain evidence="9">JCM 30884</strain>
    </source>
</reference>
<gene>
    <name evidence="8" type="primary">ptcA_1</name>
    <name evidence="8" type="ORF">Aargi30884_17850</name>
</gene>
<keyword evidence="1" id="KW-0813">Transport</keyword>
<proteinExistence type="predicted"/>
<evidence type="ECO:0000256" key="4">
    <source>
        <dbReference type="ARBA" id="ARBA00022683"/>
    </source>
</evidence>
<dbReference type="EMBL" id="AP019695">
    <property type="protein sequence ID" value="BBK22882.1"/>
    <property type="molecule type" value="Genomic_DNA"/>
</dbReference>
<evidence type="ECO:0000256" key="3">
    <source>
        <dbReference type="ARBA" id="ARBA00022679"/>
    </source>
</evidence>
<dbReference type="GO" id="GO:0016740">
    <property type="term" value="F:transferase activity"/>
    <property type="evidence" value="ECO:0007669"/>
    <property type="project" value="UniProtKB-KW"/>
</dbReference>
<evidence type="ECO:0000256" key="1">
    <source>
        <dbReference type="ARBA" id="ARBA00022448"/>
    </source>
</evidence>
<dbReference type="PANTHER" id="PTHR34382:SF10">
    <property type="entry name" value="PTS SYSTEM OLIGO-BETA-MANNOSIDE-SPECIFIC EIIA COMPONENT"/>
    <property type="match status" value="1"/>
</dbReference>
<accession>A0A6N4TLD4</accession>
<organism evidence="8 9">
    <name type="scientific">Amedibacterium intestinale</name>
    <dbReference type="NCBI Taxonomy" id="2583452"/>
    <lineage>
        <taxon>Bacteria</taxon>
        <taxon>Bacillati</taxon>
        <taxon>Bacillota</taxon>
        <taxon>Erysipelotrichia</taxon>
        <taxon>Erysipelotrichales</taxon>
        <taxon>Erysipelotrichaceae</taxon>
        <taxon>Amedibacterium</taxon>
    </lineage>
</organism>
<dbReference type="KEGG" id="aarg:Aargi30884_17850"/>
<dbReference type="Proteomes" id="UP000464754">
    <property type="component" value="Chromosome"/>
</dbReference>
<comment type="cofactor">
    <cofactor evidence="6">
        <name>Mg(2+)</name>
        <dbReference type="ChEBI" id="CHEBI:18420"/>
    </cofactor>
    <text evidence="6">Binds 1 Mg(2+) ion per trimer.</text>
</comment>
<evidence type="ECO:0000256" key="6">
    <source>
        <dbReference type="PIRSR" id="PIRSR000699-2"/>
    </source>
</evidence>
<dbReference type="PROSITE" id="PS51095">
    <property type="entry name" value="PTS_EIIA_TYPE_3"/>
    <property type="match status" value="1"/>
</dbReference>
<dbReference type="GO" id="GO:0046872">
    <property type="term" value="F:metal ion binding"/>
    <property type="evidence" value="ECO:0007669"/>
    <property type="project" value="UniProtKB-KW"/>
</dbReference>
<sequence length="100" mass="11211">MGEMEQICFQIISCSGTAKSMYVEAIQKAKANDYVGAKQLMEEAENIFVDAHHVHATLIQKEASGEKTEFSLLLMHAEDQMASCETVKLLAQELIELYQK</sequence>
<keyword evidence="9" id="KW-1185">Reference proteome</keyword>